<dbReference type="AlphaFoldDB" id="A0AAP0PKT5"/>
<sequence>MSRARHRLLSLAPATSPFFSRLSLVFLYFDLYIDEEGGRYKYDPLDEAAAANSGHALDHGPDRLKFEHDRLARYLMQGHTLIQILIDGQSSL</sequence>
<dbReference type="Proteomes" id="UP001417504">
    <property type="component" value="Unassembled WGS sequence"/>
</dbReference>
<accession>A0AAP0PKT5</accession>
<evidence type="ECO:0000313" key="1">
    <source>
        <dbReference type="EMBL" id="KAK9145180.1"/>
    </source>
</evidence>
<reference evidence="1 2" key="1">
    <citation type="submission" date="2024-01" db="EMBL/GenBank/DDBJ databases">
        <title>Genome assemblies of Stephania.</title>
        <authorList>
            <person name="Yang L."/>
        </authorList>
    </citation>
    <scope>NUCLEOTIDE SEQUENCE [LARGE SCALE GENOMIC DNA]</scope>
    <source>
        <strain evidence="1">QJT</strain>
        <tissue evidence="1">Leaf</tissue>
    </source>
</reference>
<protein>
    <submittedName>
        <fullName evidence="1">Uncharacterized protein</fullName>
    </submittedName>
</protein>
<dbReference type="EMBL" id="JBBNAE010000002">
    <property type="protein sequence ID" value="KAK9145180.1"/>
    <property type="molecule type" value="Genomic_DNA"/>
</dbReference>
<name>A0AAP0PKT5_9MAGN</name>
<evidence type="ECO:0000313" key="2">
    <source>
        <dbReference type="Proteomes" id="UP001417504"/>
    </source>
</evidence>
<gene>
    <name evidence="1" type="ORF">Sjap_005083</name>
</gene>
<comment type="caution">
    <text evidence="1">The sequence shown here is derived from an EMBL/GenBank/DDBJ whole genome shotgun (WGS) entry which is preliminary data.</text>
</comment>
<keyword evidence="2" id="KW-1185">Reference proteome</keyword>
<proteinExistence type="predicted"/>
<organism evidence="1 2">
    <name type="scientific">Stephania japonica</name>
    <dbReference type="NCBI Taxonomy" id="461633"/>
    <lineage>
        <taxon>Eukaryota</taxon>
        <taxon>Viridiplantae</taxon>
        <taxon>Streptophyta</taxon>
        <taxon>Embryophyta</taxon>
        <taxon>Tracheophyta</taxon>
        <taxon>Spermatophyta</taxon>
        <taxon>Magnoliopsida</taxon>
        <taxon>Ranunculales</taxon>
        <taxon>Menispermaceae</taxon>
        <taxon>Menispermoideae</taxon>
        <taxon>Cissampelideae</taxon>
        <taxon>Stephania</taxon>
    </lineage>
</organism>